<dbReference type="EMBL" id="JAUJRV010000034">
    <property type="protein sequence ID" value="MDN7798747.1"/>
    <property type="molecule type" value="Genomic_DNA"/>
</dbReference>
<accession>A0AAW7T5Z9</accession>
<dbReference type="RefSeq" id="WP_155626480.1">
    <property type="nucleotide sequence ID" value="NZ_JAUJRV010000034.1"/>
</dbReference>
<name>A0AAW7T5Z9_BURVI</name>
<protein>
    <submittedName>
        <fullName evidence="1">Uncharacterized protein</fullName>
    </submittedName>
</protein>
<sequence>MNLPAAIAPLGQGAIRGGGCRHRLTFRREYYRRRRGMKSRCGGNDDFFGFSGETLILKLVRSGSPDLYPSRMWDAPQYIGLYAVAAARHWNTD</sequence>
<comment type="caution">
    <text evidence="1">The sequence shown here is derived from an EMBL/GenBank/DDBJ whole genome shotgun (WGS) entry which is preliminary data.</text>
</comment>
<dbReference type="Proteomes" id="UP001171620">
    <property type="component" value="Unassembled WGS sequence"/>
</dbReference>
<reference evidence="1" key="1">
    <citation type="submission" date="2023-07" db="EMBL/GenBank/DDBJ databases">
        <title>A collection of bacterial strains from the Burkholderia cepacia Research Laboratory and Repository.</title>
        <authorList>
            <person name="Lipuma J."/>
            <person name="Spilker T."/>
            <person name="Caverly L."/>
        </authorList>
    </citation>
    <scope>NUCLEOTIDE SEQUENCE</scope>
    <source>
        <strain evidence="1">AU44268</strain>
    </source>
</reference>
<gene>
    <name evidence="1" type="ORF">QZM33_27800</name>
</gene>
<evidence type="ECO:0000313" key="1">
    <source>
        <dbReference type="EMBL" id="MDN7798747.1"/>
    </source>
</evidence>
<dbReference type="AlphaFoldDB" id="A0AAW7T5Z9"/>
<proteinExistence type="predicted"/>
<evidence type="ECO:0000313" key="2">
    <source>
        <dbReference type="Proteomes" id="UP001171620"/>
    </source>
</evidence>
<organism evidence="1 2">
    <name type="scientific">Burkholderia vietnamiensis</name>
    <dbReference type="NCBI Taxonomy" id="60552"/>
    <lineage>
        <taxon>Bacteria</taxon>
        <taxon>Pseudomonadati</taxon>
        <taxon>Pseudomonadota</taxon>
        <taxon>Betaproteobacteria</taxon>
        <taxon>Burkholderiales</taxon>
        <taxon>Burkholderiaceae</taxon>
        <taxon>Burkholderia</taxon>
        <taxon>Burkholderia cepacia complex</taxon>
    </lineage>
</organism>